<keyword evidence="3" id="KW-1185">Reference proteome</keyword>
<dbReference type="EMBL" id="JANBUY010000176">
    <property type="protein sequence ID" value="KAJ2862263.1"/>
    <property type="molecule type" value="Genomic_DNA"/>
</dbReference>
<accession>A0A9W8M3M4</accession>
<name>A0A9W8M3M4_9FUNG</name>
<organism evidence="2 3">
    <name type="scientific">Coemansia aciculifera</name>
    <dbReference type="NCBI Taxonomy" id="417176"/>
    <lineage>
        <taxon>Eukaryota</taxon>
        <taxon>Fungi</taxon>
        <taxon>Fungi incertae sedis</taxon>
        <taxon>Zoopagomycota</taxon>
        <taxon>Kickxellomycotina</taxon>
        <taxon>Kickxellomycetes</taxon>
        <taxon>Kickxellales</taxon>
        <taxon>Kickxellaceae</taxon>
        <taxon>Coemansia</taxon>
    </lineage>
</organism>
<evidence type="ECO:0000256" key="1">
    <source>
        <dbReference type="SAM" id="MobiDB-lite"/>
    </source>
</evidence>
<evidence type="ECO:0000313" key="3">
    <source>
        <dbReference type="Proteomes" id="UP001140074"/>
    </source>
</evidence>
<comment type="caution">
    <text evidence="2">The sequence shown here is derived from an EMBL/GenBank/DDBJ whole genome shotgun (WGS) entry which is preliminary data.</text>
</comment>
<feature type="region of interest" description="Disordered" evidence="1">
    <location>
        <begin position="1"/>
        <end position="71"/>
    </location>
</feature>
<proteinExistence type="predicted"/>
<evidence type="ECO:0000313" key="2">
    <source>
        <dbReference type="EMBL" id="KAJ2862263.1"/>
    </source>
</evidence>
<reference evidence="2" key="1">
    <citation type="submission" date="2022-07" db="EMBL/GenBank/DDBJ databases">
        <title>Phylogenomic reconstructions and comparative analyses of Kickxellomycotina fungi.</title>
        <authorList>
            <person name="Reynolds N.K."/>
            <person name="Stajich J.E."/>
            <person name="Barry K."/>
            <person name="Grigoriev I.V."/>
            <person name="Crous P."/>
            <person name="Smith M.E."/>
        </authorList>
    </citation>
    <scope>NUCLEOTIDE SEQUENCE</scope>
    <source>
        <strain evidence="2">RSA 476</strain>
    </source>
</reference>
<gene>
    <name evidence="2" type="ORF">GGH94_004374</name>
</gene>
<dbReference type="Proteomes" id="UP001140074">
    <property type="component" value="Unassembled WGS sequence"/>
</dbReference>
<evidence type="ECO:0008006" key="4">
    <source>
        <dbReference type="Google" id="ProtNLM"/>
    </source>
</evidence>
<protein>
    <recommendedName>
        <fullName evidence="4">AAA-ATPase-like domain-containing protein</fullName>
    </recommendedName>
</protein>
<dbReference type="AlphaFoldDB" id="A0A9W8M3M4"/>
<sequence>MLQEPNKCLCRTSPEPHAPQPRATSDGKVCTPPENSVATAASKPLGTDLPKQPQTPDCPMPLWVQKGTTRSPSRVTGQMLRVGGNFGNLARRNTLVVDKTLICKALIDSLDGAICICLPRHFGKTFNLLIVEGVFKVVTSSDVKPADGTVDLAAGRASTKS</sequence>